<proteinExistence type="predicted"/>
<dbReference type="InterPro" id="IPR018691">
    <property type="entry name" value="DUF2188"/>
</dbReference>
<feature type="compositionally biased region" description="Basic and acidic residues" evidence="1">
    <location>
        <begin position="42"/>
        <end position="58"/>
    </location>
</feature>
<dbReference type="Pfam" id="PF09954">
    <property type="entry name" value="DUF2188"/>
    <property type="match status" value="1"/>
</dbReference>
<reference evidence="2 3" key="1">
    <citation type="submission" date="2014-11" db="EMBL/GenBank/DDBJ databases">
        <title>Draft genome sequence of Chelonobacter oris 1662T, associated with respiratory disease in Hermann's Tortoises.</title>
        <authorList>
            <person name="Kudirkiene E."/>
            <person name="Hansen M.J."/>
            <person name="Bojesen A.M."/>
        </authorList>
    </citation>
    <scope>NUCLEOTIDE SEQUENCE [LARGE SCALE GENOMIC DNA]</scope>
    <source>
        <strain evidence="2 3">1662</strain>
    </source>
</reference>
<evidence type="ECO:0000313" key="3">
    <source>
        <dbReference type="Proteomes" id="UP000030380"/>
    </source>
</evidence>
<dbReference type="EMBL" id="JSUM01000002">
    <property type="protein sequence ID" value="KGQ71413.1"/>
    <property type="molecule type" value="Genomic_DNA"/>
</dbReference>
<gene>
    <name evidence="2" type="ORF">OA57_01065</name>
</gene>
<sequence length="75" mass="8176">MSKNQHVVPHPEGWAVKGDGNAKATAVYSTQEKAISRAEEIARNQKSDTKVHGLDGRIRAGNSYGNDPHPPKDKK</sequence>
<dbReference type="Proteomes" id="UP000030380">
    <property type="component" value="Unassembled WGS sequence"/>
</dbReference>
<evidence type="ECO:0000313" key="2">
    <source>
        <dbReference type="EMBL" id="KGQ71413.1"/>
    </source>
</evidence>
<comment type="caution">
    <text evidence="2">The sequence shown here is derived from an EMBL/GenBank/DDBJ whole genome shotgun (WGS) entry which is preliminary data.</text>
</comment>
<accession>A0A0A3APS1</accession>
<keyword evidence="3" id="KW-1185">Reference proteome</keyword>
<protein>
    <recommendedName>
        <fullName evidence="4">DUF2188 domain-containing protein</fullName>
    </recommendedName>
</protein>
<dbReference type="STRING" id="505317.OA57_01065"/>
<dbReference type="RefSeq" id="WP_034612306.1">
    <property type="nucleotide sequence ID" value="NZ_JSUM01000002.1"/>
</dbReference>
<evidence type="ECO:0008006" key="4">
    <source>
        <dbReference type="Google" id="ProtNLM"/>
    </source>
</evidence>
<feature type="region of interest" description="Disordered" evidence="1">
    <location>
        <begin position="42"/>
        <end position="75"/>
    </location>
</feature>
<organism evidence="2 3">
    <name type="scientific">Chelonobacter oris</name>
    <dbReference type="NCBI Taxonomy" id="505317"/>
    <lineage>
        <taxon>Bacteria</taxon>
        <taxon>Pseudomonadati</taxon>
        <taxon>Pseudomonadota</taxon>
        <taxon>Gammaproteobacteria</taxon>
        <taxon>Pasteurellales</taxon>
        <taxon>Pasteurellaceae</taxon>
        <taxon>Chelonobacter</taxon>
    </lineage>
</organism>
<dbReference type="OrthoDB" id="8858565at2"/>
<name>A0A0A3APS1_9PAST</name>
<evidence type="ECO:0000256" key="1">
    <source>
        <dbReference type="SAM" id="MobiDB-lite"/>
    </source>
</evidence>
<dbReference type="AlphaFoldDB" id="A0A0A3APS1"/>